<name>A0A3A1WNE5_9HYPH</name>
<reference evidence="2" key="1">
    <citation type="submission" date="2018-09" db="EMBL/GenBank/DDBJ databases">
        <authorList>
            <person name="Tuo L."/>
        </authorList>
    </citation>
    <scope>NUCLEOTIDE SEQUENCE [LARGE SCALE GENOMIC DNA]</scope>
    <source>
        <strain evidence="2">M2BS4Y-1</strain>
    </source>
</reference>
<sequence>MPAQDPYLNAAPAAAGPATRLFAVTPSDTAELPFVTTGLYVGSGGDVAVQDRLSGETVVFRNVGEGAGLPVRVARVLATGTTAGQIVGLA</sequence>
<organism evidence="1 2">
    <name type="scientific">Aureimonas flava</name>
    <dbReference type="NCBI Taxonomy" id="2320271"/>
    <lineage>
        <taxon>Bacteria</taxon>
        <taxon>Pseudomonadati</taxon>
        <taxon>Pseudomonadota</taxon>
        <taxon>Alphaproteobacteria</taxon>
        <taxon>Hyphomicrobiales</taxon>
        <taxon>Aurantimonadaceae</taxon>
        <taxon>Aureimonas</taxon>
    </lineage>
</organism>
<comment type="caution">
    <text evidence="1">The sequence shown here is derived from an EMBL/GenBank/DDBJ whole genome shotgun (WGS) entry which is preliminary data.</text>
</comment>
<dbReference type="Proteomes" id="UP000265750">
    <property type="component" value="Unassembled WGS sequence"/>
</dbReference>
<evidence type="ECO:0000313" key="2">
    <source>
        <dbReference type="Proteomes" id="UP000265750"/>
    </source>
</evidence>
<dbReference type="EMBL" id="QYRN01000002">
    <property type="protein sequence ID" value="RIY02599.1"/>
    <property type="molecule type" value="Genomic_DNA"/>
</dbReference>
<dbReference type="AlphaFoldDB" id="A0A3A1WNE5"/>
<evidence type="ECO:0000313" key="1">
    <source>
        <dbReference type="EMBL" id="RIY02599.1"/>
    </source>
</evidence>
<dbReference type="OrthoDB" id="7916272at2"/>
<keyword evidence="2" id="KW-1185">Reference proteome</keyword>
<protein>
    <submittedName>
        <fullName evidence="1">Uncharacterized protein</fullName>
    </submittedName>
</protein>
<gene>
    <name evidence="1" type="ORF">D3218_04335</name>
</gene>
<dbReference type="RefSeq" id="WP_119538677.1">
    <property type="nucleotide sequence ID" value="NZ_QYRN01000002.1"/>
</dbReference>
<proteinExistence type="predicted"/>
<accession>A0A3A1WNE5</accession>